<dbReference type="InterPro" id="IPR016177">
    <property type="entry name" value="DNA-bd_dom_sf"/>
</dbReference>
<evidence type="ECO:0000256" key="4">
    <source>
        <dbReference type="ARBA" id="ARBA00023163"/>
    </source>
</evidence>
<feature type="domain" description="AP2/ERF" evidence="6">
    <location>
        <begin position="121"/>
        <end position="179"/>
    </location>
</feature>
<evidence type="ECO:0000256" key="2">
    <source>
        <dbReference type="ARBA" id="ARBA00023015"/>
    </source>
</evidence>
<organism evidence="7">
    <name type="scientific">Pinus massoniana</name>
    <name type="common">Chinese red pine</name>
    <dbReference type="NCBI Taxonomy" id="88730"/>
    <lineage>
        <taxon>Eukaryota</taxon>
        <taxon>Viridiplantae</taxon>
        <taxon>Streptophyta</taxon>
        <taxon>Embryophyta</taxon>
        <taxon>Tracheophyta</taxon>
        <taxon>Spermatophyta</taxon>
        <taxon>Pinopsida</taxon>
        <taxon>Pinidae</taxon>
        <taxon>Conifers I</taxon>
        <taxon>Pinales</taxon>
        <taxon>Pinaceae</taxon>
        <taxon>Pinus</taxon>
        <taxon>Pinus subgen. Pinus</taxon>
    </lineage>
</organism>
<accession>A0A023ZYJ7</accession>
<dbReference type="GO" id="GO:0003700">
    <property type="term" value="F:DNA-binding transcription factor activity"/>
    <property type="evidence" value="ECO:0007669"/>
    <property type="project" value="InterPro"/>
</dbReference>
<reference evidence="7" key="1">
    <citation type="submission" date="2014-02" db="EMBL/GenBank/DDBJ databases">
        <authorList>
            <person name="Cai Q."/>
            <person name="Ding G.J."/>
        </authorList>
    </citation>
    <scope>NUCLEOTIDE SEQUENCE</scope>
    <source>
        <strain evidence="7">83-ERF</strain>
    </source>
</reference>
<evidence type="ECO:0000313" key="7">
    <source>
        <dbReference type="EMBL" id="AHY84694.1"/>
    </source>
</evidence>
<dbReference type="FunFam" id="3.30.730.10:FF:000001">
    <property type="entry name" value="Ethylene-responsive transcription factor 2"/>
    <property type="match status" value="1"/>
</dbReference>
<comment type="subcellular location">
    <subcellularLocation>
        <location evidence="1">Nucleus</location>
    </subcellularLocation>
</comment>
<evidence type="ECO:0000256" key="3">
    <source>
        <dbReference type="ARBA" id="ARBA00023125"/>
    </source>
</evidence>
<evidence type="ECO:0000256" key="5">
    <source>
        <dbReference type="ARBA" id="ARBA00023242"/>
    </source>
</evidence>
<dbReference type="GO" id="GO:0009873">
    <property type="term" value="P:ethylene-activated signaling pathway"/>
    <property type="evidence" value="ECO:0007669"/>
    <property type="project" value="InterPro"/>
</dbReference>
<dbReference type="SUPFAM" id="SSF54171">
    <property type="entry name" value="DNA-binding domain"/>
    <property type="match status" value="1"/>
</dbReference>
<dbReference type="PRINTS" id="PR00367">
    <property type="entry name" value="ETHRSPELEMNT"/>
</dbReference>
<dbReference type="GO" id="GO:0003677">
    <property type="term" value="F:DNA binding"/>
    <property type="evidence" value="ECO:0007669"/>
    <property type="project" value="UniProtKB-KW"/>
</dbReference>
<dbReference type="InterPro" id="IPR044808">
    <property type="entry name" value="ERF_plant"/>
</dbReference>
<keyword evidence="2" id="KW-0805">Transcription regulation</keyword>
<dbReference type="PANTHER" id="PTHR31190:SF374">
    <property type="entry name" value="AP2_ERF DOMAIN-CONTAINING PROTEIN"/>
    <property type="match status" value="1"/>
</dbReference>
<dbReference type="CDD" id="cd00018">
    <property type="entry name" value="AP2"/>
    <property type="match status" value="1"/>
</dbReference>
<name>A0A023ZYJ7_PINMS</name>
<keyword evidence="4" id="KW-0804">Transcription</keyword>
<dbReference type="EMBL" id="KJ489000">
    <property type="protein sequence ID" value="AHY84694.1"/>
    <property type="molecule type" value="mRNA"/>
</dbReference>
<dbReference type="Gene3D" id="3.30.730.10">
    <property type="entry name" value="AP2/ERF domain"/>
    <property type="match status" value="1"/>
</dbReference>
<dbReference type="Pfam" id="PF00847">
    <property type="entry name" value="AP2"/>
    <property type="match status" value="1"/>
</dbReference>
<dbReference type="GO" id="GO:0005634">
    <property type="term" value="C:nucleus"/>
    <property type="evidence" value="ECO:0007669"/>
    <property type="project" value="UniProtKB-SubCell"/>
</dbReference>
<dbReference type="PANTHER" id="PTHR31190">
    <property type="entry name" value="DNA-BINDING DOMAIN"/>
    <property type="match status" value="1"/>
</dbReference>
<dbReference type="SMART" id="SM00380">
    <property type="entry name" value="AP2"/>
    <property type="match status" value="1"/>
</dbReference>
<sequence length="204" mass="22417">MGAAEADSMNITMNMLELIRHHLLEVDDDIDIGGGSSPLSFSPTDSGSGVYNNIGDHDYVDIQVNGTATMGSCQSINSKSISEGIENEFRQQGRASCYTYSVKVKPQEDEDGAKNQIWGRHYRGVRRRPWGKFAAEIRDPSKKGSRIWLGTFDAAEEAALAYDRAAFSIRGAKALVNFPLAVASNSEKGSPVGHMERKRKRRSC</sequence>
<protein>
    <submittedName>
        <fullName evidence="7">Ethylene responsive factor 1-like protein</fullName>
    </submittedName>
</protein>
<dbReference type="InterPro" id="IPR001471">
    <property type="entry name" value="AP2/ERF_dom"/>
</dbReference>
<dbReference type="AlphaFoldDB" id="A0A023ZYJ7"/>
<proteinExistence type="evidence at transcript level"/>
<keyword evidence="5" id="KW-0539">Nucleus</keyword>
<dbReference type="PROSITE" id="PS51032">
    <property type="entry name" value="AP2_ERF"/>
    <property type="match status" value="1"/>
</dbReference>
<evidence type="ECO:0000256" key="1">
    <source>
        <dbReference type="ARBA" id="ARBA00004123"/>
    </source>
</evidence>
<evidence type="ECO:0000259" key="6">
    <source>
        <dbReference type="PROSITE" id="PS51032"/>
    </source>
</evidence>
<keyword evidence="3" id="KW-0238">DNA-binding</keyword>
<dbReference type="InterPro" id="IPR036955">
    <property type="entry name" value="AP2/ERF_dom_sf"/>
</dbReference>